<sequence>MLQAQLQPTKLIALVHKQLVAKVRFTDQRSCPVFFHGYGIAKHIAACGYGVYAIDHPSFGLSEGLHGYIPSFDVVVDNVIEQFKIMKDGAPERYSRLGFQRIEQENFVSMPPYIVISYSDQTRLKTIVELLNATKYIEESPQVASPILIPHGASNRVTDPQEDITLYLKGET</sequence>
<gene>
    <name evidence="2" type="ORF">AAHA92_12228</name>
</gene>
<evidence type="ECO:0000313" key="2">
    <source>
        <dbReference type="EMBL" id="KAL1556634.1"/>
    </source>
</evidence>
<dbReference type="EMBL" id="JBEAFC010000005">
    <property type="protein sequence ID" value="KAL1556634.1"/>
    <property type="molecule type" value="Genomic_DNA"/>
</dbReference>
<dbReference type="Pfam" id="PF12146">
    <property type="entry name" value="Hydrolase_4"/>
    <property type="match status" value="1"/>
</dbReference>
<keyword evidence="2" id="KW-0378">Hydrolase</keyword>
<dbReference type="InterPro" id="IPR029058">
    <property type="entry name" value="AB_hydrolase_fold"/>
</dbReference>
<reference evidence="2 3" key="1">
    <citation type="submission" date="2024-06" db="EMBL/GenBank/DDBJ databases">
        <title>A chromosome level genome sequence of Diviner's sage (Salvia divinorum).</title>
        <authorList>
            <person name="Ford S.A."/>
            <person name="Ro D.-K."/>
            <person name="Ness R.W."/>
            <person name="Phillips M.A."/>
        </authorList>
    </citation>
    <scope>NUCLEOTIDE SEQUENCE [LARGE SCALE GENOMIC DNA]</scope>
    <source>
        <strain evidence="2">SAF-2024a</strain>
        <tissue evidence="2">Leaf</tissue>
    </source>
</reference>
<dbReference type="EC" id="3.1.1.23" evidence="2"/>
<accession>A0ABD1HKJ2</accession>
<dbReference type="Gene3D" id="3.40.50.1820">
    <property type="entry name" value="alpha/beta hydrolase"/>
    <property type="match status" value="1"/>
</dbReference>
<protein>
    <submittedName>
        <fullName evidence="2">Acylglycerol lipase</fullName>
        <ecNumber evidence="2">3.1.1.23</ecNumber>
    </submittedName>
</protein>
<evidence type="ECO:0000259" key="1">
    <source>
        <dbReference type="Pfam" id="PF12146"/>
    </source>
</evidence>
<dbReference type="GO" id="GO:0047372">
    <property type="term" value="F:monoacylglycerol lipase activity"/>
    <property type="evidence" value="ECO:0007669"/>
    <property type="project" value="UniProtKB-EC"/>
</dbReference>
<dbReference type="InterPro" id="IPR022742">
    <property type="entry name" value="Hydrolase_4"/>
</dbReference>
<feature type="domain" description="Serine aminopeptidase S33" evidence="1">
    <location>
        <begin position="40"/>
        <end position="92"/>
    </location>
</feature>
<comment type="caution">
    <text evidence="2">The sequence shown here is derived from an EMBL/GenBank/DDBJ whole genome shotgun (WGS) entry which is preliminary data.</text>
</comment>
<proteinExistence type="predicted"/>
<dbReference type="SUPFAM" id="SSF53474">
    <property type="entry name" value="alpha/beta-Hydrolases"/>
    <property type="match status" value="1"/>
</dbReference>
<dbReference type="Proteomes" id="UP001567538">
    <property type="component" value="Unassembled WGS sequence"/>
</dbReference>
<dbReference type="AlphaFoldDB" id="A0ABD1HKJ2"/>
<name>A0ABD1HKJ2_SALDI</name>
<organism evidence="2 3">
    <name type="scientific">Salvia divinorum</name>
    <name type="common">Maria pastora</name>
    <name type="synonym">Diviner's sage</name>
    <dbReference type="NCBI Taxonomy" id="28513"/>
    <lineage>
        <taxon>Eukaryota</taxon>
        <taxon>Viridiplantae</taxon>
        <taxon>Streptophyta</taxon>
        <taxon>Embryophyta</taxon>
        <taxon>Tracheophyta</taxon>
        <taxon>Spermatophyta</taxon>
        <taxon>Magnoliopsida</taxon>
        <taxon>eudicotyledons</taxon>
        <taxon>Gunneridae</taxon>
        <taxon>Pentapetalae</taxon>
        <taxon>asterids</taxon>
        <taxon>lamiids</taxon>
        <taxon>Lamiales</taxon>
        <taxon>Lamiaceae</taxon>
        <taxon>Nepetoideae</taxon>
        <taxon>Mentheae</taxon>
        <taxon>Salviinae</taxon>
        <taxon>Salvia</taxon>
        <taxon>Salvia subgen. Calosphace</taxon>
    </lineage>
</organism>
<evidence type="ECO:0000313" key="3">
    <source>
        <dbReference type="Proteomes" id="UP001567538"/>
    </source>
</evidence>
<dbReference type="PANTHER" id="PTHR11614">
    <property type="entry name" value="PHOSPHOLIPASE-RELATED"/>
    <property type="match status" value="1"/>
</dbReference>
<keyword evidence="3" id="KW-1185">Reference proteome</keyword>
<dbReference type="InterPro" id="IPR051044">
    <property type="entry name" value="MAG_DAG_Lipase"/>
</dbReference>